<evidence type="ECO:0000313" key="1">
    <source>
        <dbReference type="EMBL" id="KAF1812898.1"/>
    </source>
</evidence>
<reference evidence="3" key="2">
    <citation type="submission" date="2020-04" db="EMBL/GenBank/DDBJ databases">
        <authorList>
            <consortium name="NCBI Genome Project"/>
        </authorList>
    </citation>
    <scope>NUCLEOTIDE SEQUENCE</scope>
    <source>
        <strain evidence="3">CBS 781.70</strain>
    </source>
</reference>
<dbReference type="OrthoDB" id="5412996at2759"/>
<evidence type="ECO:0000313" key="2">
    <source>
        <dbReference type="Proteomes" id="UP000504638"/>
    </source>
</evidence>
<dbReference type="RefSeq" id="XP_033534529.1">
    <property type="nucleotide sequence ID" value="XM_033680681.1"/>
</dbReference>
<evidence type="ECO:0000313" key="3">
    <source>
        <dbReference type="RefSeq" id="XP_033534529.1"/>
    </source>
</evidence>
<gene>
    <name evidence="1 3" type="ORF">P152DRAFT_466235</name>
</gene>
<organism evidence="1">
    <name type="scientific">Eremomyces bilateralis CBS 781.70</name>
    <dbReference type="NCBI Taxonomy" id="1392243"/>
    <lineage>
        <taxon>Eukaryota</taxon>
        <taxon>Fungi</taxon>
        <taxon>Dikarya</taxon>
        <taxon>Ascomycota</taxon>
        <taxon>Pezizomycotina</taxon>
        <taxon>Dothideomycetes</taxon>
        <taxon>Dothideomycetes incertae sedis</taxon>
        <taxon>Eremomycetales</taxon>
        <taxon>Eremomycetaceae</taxon>
        <taxon>Eremomyces</taxon>
    </lineage>
</organism>
<reference evidence="1 3" key="1">
    <citation type="submission" date="2020-01" db="EMBL/GenBank/DDBJ databases">
        <authorList>
            <consortium name="DOE Joint Genome Institute"/>
            <person name="Haridas S."/>
            <person name="Albert R."/>
            <person name="Binder M."/>
            <person name="Bloem J."/>
            <person name="Labutti K."/>
            <person name="Salamov A."/>
            <person name="Andreopoulos B."/>
            <person name="Baker S.E."/>
            <person name="Barry K."/>
            <person name="Bills G."/>
            <person name="Bluhm B.H."/>
            <person name="Cannon C."/>
            <person name="Castanera R."/>
            <person name="Culley D.E."/>
            <person name="Daum C."/>
            <person name="Ezra D."/>
            <person name="Gonzalez J.B."/>
            <person name="Henrissat B."/>
            <person name="Kuo A."/>
            <person name="Liang C."/>
            <person name="Lipzen A."/>
            <person name="Lutzoni F."/>
            <person name="Magnuson J."/>
            <person name="Mondo S."/>
            <person name="Nolan M."/>
            <person name="Ohm R."/>
            <person name="Pangilinan J."/>
            <person name="Park H.-J."/>
            <person name="Ramirez L."/>
            <person name="Alfaro M."/>
            <person name="Sun H."/>
            <person name="Tritt A."/>
            <person name="Yoshinaga Y."/>
            <person name="Zwiers L.-H."/>
            <person name="Turgeon B.G."/>
            <person name="Goodwin S.B."/>
            <person name="Spatafora J.W."/>
            <person name="Crous P.W."/>
            <person name="Grigoriev I.V."/>
        </authorList>
    </citation>
    <scope>NUCLEOTIDE SEQUENCE</scope>
    <source>
        <strain evidence="1 3">CBS 781.70</strain>
    </source>
</reference>
<dbReference type="GeneID" id="54421251"/>
<dbReference type="EMBL" id="ML975156">
    <property type="protein sequence ID" value="KAF1812898.1"/>
    <property type="molecule type" value="Genomic_DNA"/>
</dbReference>
<dbReference type="AlphaFoldDB" id="A0A6G1G4E6"/>
<sequence length="140" mass="16263">MLVDPETLRISAMVDFECTNILSAPLTYDPPWWLLSTGPEIWVDRGSTDEFLGLYEPRMEQFLKALEWEEGELGLRRNPVGGSLLSVRMCDSWRIGRFWFDYAARKSFKVDSIYWVALHHEAADLELLHDKAARPDILPY</sequence>
<keyword evidence="2" id="KW-1185">Reference proteome</keyword>
<accession>A0A6G1G4E6</accession>
<name>A0A6G1G4E6_9PEZI</name>
<reference evidence="3" key="3">
    <citation type="submission" date="2025-04" db="UniProtKB">
        <authorList>
            <consortium name="RefSeq"/>
        </authorList>
    </citation>
    <scope>IDENTIFICATION</scope>
    <source>
        <strain evidence="3">CBS 781.70</strain>
    </source>
</reference>
<evidence type="ECO:0008006" key="4">
    <source>
        <dbReference type="Google" id="ProtNLM"/>
    </source>
</evidence>
<dbReference type="Proteomes" id="UP000504638">
    <property type="component" value="Unplaced"/>
</dbReference>
<protein>
    <recommendedName>
        <fullName evidence="4">Aminoglycoside phosphotransferase domain-containing protein</fullName>
    </recommendedName>
</protein>
<proteinExistence type="predicted"/>